<accession>A0A1T0A555</accession>
<dbReference type="OrthoDB" id="71604at2"/>
<dbReference type="EMBL" id="MUXU01000027">
    <property type="protein sequence ID" value="OOR90844.1"/>
    <property type="molecule type" value="Genomic_DNA"/>
</dbReference>
<dbReference type="AlphaFoldDB" id="A0A1T0A555"/>
<dbReference type="Proteomes" id="UP000190435">
    <property type="component" value="Unassembled WGS sequence"/>
</dbReference>
<dbReference type="Pfam" id="PF03692">
    <property type="entry name" value="CxxCxxCC"/>
    <property type="match status" value="1"/>
</dbReference>
<proteinExistence type="predicted"/>
<sequence>MIDFPCNACGQCCRLVSKSAQTAHLDRGDGVCRHFDDDTNLCLIYHQRPLECRVKDYYITHLRDEIDWETFVQINLSVCQTLQDDISNHK</sequence>
<reference evidence="2 4" key="2">
    <citation type="submission" date="2018-06" db="EMBL/GenBank/DDBJ databases">
        <authorList>
            <consortium name="Pathogen Informatics"/>
            <person name="Doyle S."/>
        </authorList>
    </citation>
    <scope>NUCLEOTIDE SEQUENCE [LARGE SCALE GENOMIC DNA]</scope>
    <source>
        <strain evidence="2 4">NCTC10293</strain>
    </source>
</reference>
<evidence type="ECO:0000313" key="2">
    <source>
        <dbReference type="EMBL" id="STZ10679.1"/>
    </source>
</evidence>
<evidence type="ECO:0000313" key="1">
    <source>
        <dbReference type="EMBL" id="OOR90844.1"/>
    </source>
</evidence>
<dbReference type="EMBL" id="UGQE01000001">
    <property type="protein sequence ID" value="STZ10679.1"/>
    <property type="molecule type" value="Genomic_DNA"/>
</dbReference>
<name>A0A1T0A555_9GAMM</name>
<dbReference type="Proteomes" id="UP000255279">
    <property type="component" value="Unassembled WGS sequence"/>
</dbReference>
<reference evidence="1 3" key="1">
    <citation type="submission" date="2017-02" db="EMBL/GenBank/DDBJ databases">
        <title>Draft genome sequence of Moraxella caviae CCUG 355 type strain.</title>
        <authorList>
            <person name="Engstrom-Jakobsson H."/>
            <person name="Salva-Serra F."/>
            <person name="Thorell K."/>
            <person name="Gonzales-Siles L."/>
            <person name="Karlsson R."/>
            <person name="Boulund F."/>
            <person name="Engstrand L."/>
            <person name="Moore E."/>
        </authorList>
    </citation>
    <scope>NUCLEOTIDE SEQUENCE [LARGE SCALE GENOMIC DNA]</scope>
    <source>
        <strain evidence="1 3">CCUG 355</strain>
    </source>
</reference>
<evidence type="ECO:0000313" key="3">
    <source>
        <dbReference type="Proteomes" id="UP000190435"/>
    </source>
</evidence>
<gene>
    <name evidence="1" type="ORF">B0181_04440</name>
    <name evidence="2" type="ORF">NCTC10293_01034</name>
</gene>
<organism evidence="1 3">
    <name type="scientific">Moraxella caviae</name>
    <dbReference type="NCBI Taxonomy" id="34060"/>
    <lineage>
        <taxon>Bacteria</taxon>
        <taxon>Pseudomonadati</taxon>
        <taxon>Pseudomonadota</taxon>
        <taxon>Gammaproteobacteria</taxon>
        <taxon>Moraxellales</taxon>
        <taxon>Moraxellaceae</taxon>
        <taxon>Moraxella</taxon>
    </lineage>
</organism>
<protein>
    <submittedName>
        <fullName evidence="1">Zinc/iron-chelating domain-containing protein</fullName>
    </submittedName>
</protein>
<evidence type="ECO:0000313" key="4">
    <source>
        <dbReference type="Proteomes" id="UP000255279"/>
    </source>
</evidence>
<dbReference type="STRING" id="34060.B0181_04440"/>
<dbReference type="InterPro" id="IPR005358">
    <property type="entry name" value="Puta_zinc/iron-chelating_dom"/>
</dbReference>
<keyword evidence="3" id="KW-1185">Reference proteome</keyword>